<dbReference type="OrthoDB" id="48988at2759"/>
<dbReference type="InterPro" id="IPR036812">
    <property type="entry name" value="NAD(P)_OxRdtase_dom_sf"/>
</dbReference>
<dbReference type="SUPFAM" id="SSF51430">
    <property type="entry name" value="NAD(P)-linked oxidoreductase"/>
    <property type="match status" value="1"/>
</dbReference>
<dbReference type="PANTHER" id="PTHR43364:SF4">
    <property type="entry name" value="NAD(P)-LINKED OXIDOREDUCTASE SUPERFAMILY PROTEIN"/>
    <property type="match status" value="1"/>
</dbReference>
<dbReference type="CDD" id="cd19079">
    <property type="entry name" value="AKR_EcYajO-like"/>
    <property type="match status" value="1"/>
</dbReference>
<keyword evidence="4" id="KW-1185">Reference proteome</keyword>
<feature type="domain" description="NADP-dependent oxidoreductase" evidence="2">
    <location>
        <begin position="23"/>
        <end position="336"/>
    </location>
</feature>
<dbReference type="Proteomes" id="UP000807306">
    <property type="component" value="Unassembled WGS sequence"/>
</dbReference>
<evidence type="ECO:0000313" key="3">
    <source>
        <dbReference type="EMBL" id="KAF9529798.1"/>
    </source>
</evidence>
<dbReference type="GO" id="GO:0016491">
    <property type="term" value="F:oxidoreductase activity"/>
    <property type="evidence" value="ECO:0007669"/>
    <property type="project" value="UniProtKB-KW"/>
</dbReference>
<dbReference type="FunFam" id="3.20.20.100:FF:000004">
    <property type="entry name" value="Oxidoreductase, aldo/keto reductase"/>
    <property type="match status" value="1"/>
</dbReference>
<reference evidence="3" key="1">
    <citation type="submission" date="2020-11" db="EMBL/GenBank/DDBJ databases">
        <authorList>
            <consortium name="DOE Joint Genome Institute"/>
            <person name="Ahrendt S."/>
            <person name="Riley R."/>
            <person name="Andreopoulos W."/>
            <person name="Labutti K."/>
            <person name="Pangilinan J."/>
            <person name="Ruiz-Duenas F.J."/>
            <person name="Barrasa J.M."/>
            <person name="Sanchez-Garcia M."/>
            <person name="Camarero S."/>
            <person name="Miyauchi S."/>
            <person name="Serrano A."/>
            <person name="Linde D."/>
            <person name="Babiker R."/>
            <person name="Drula E."/>
            <person name="Ayuso-Fernandez I."/>
            <person name="Pacheco R."/>
            <person name="Padilla G."/>
            <person name="Ferreira P."/>
            <person name="Barriuso J."/>
            <person name="Kellner H."/>
            <person name="Castanera R."/>
            <person name="Alfaro M."/>
            <person name="Ramirez L."/>
            <person name="Pisabarro A.G."/>
            <person name="Kuo A."/>
            <person name="Tritt A."/>
            <person name="Lipzen A."/>
            <person name="He G."/>
            <person name="Yan M."/>
            <person name="Ng V."/>
            <person name="Cullen D."/>
            <person name="Martin F."/>
            <person name="Rosso M.-N."/>
            <person name="Henrissat B."/>
            <person name="Hibbett D."/>
            <person name="Martinez A.T."/>
            <person name="Grigoriev I.V."/>
        </authorList>
    </citation>
    <scope>NUCLEOTIDE SEQUENCE</scope>
    <source>
        <strain evidence="3">CBS 506.95</strain>
    </source>
</reference>
<evidence type="ECO:0000259" key="2">
    <source>
        <dbReference type="Pfam" id="PF00248"/>
    </source>
</evidence>
<name>A0A9P6EJ19_9AGAR</name>
<gene>
    <name evidence="3" type="ORF">CPB83DRAFT_893309</name>
</gene>
<dbReference type="InterPro" id="IPR023210">
    <property type="entry name" value="NADP_OxRdtase_dom"/>
</dbReference>
<comment type="caution">
    <text evidence="3">The sequence shown here is derived from an EMBL/GenBank/DDBJ whole genome shotgun (WGS) entry which is preliminary data.</text>
</comment>
<dbReference type="GO" id="GO:0005829">
    <property type="term" value="C:cytosol"/>
    <property type="evidence" value="ECO:0007669"/>
    <property type="project" value="UniProtKB-ARBA"/>
</dbReference>
<dbReference type="EMBL" id="MU157844">
    <property type="protein sequence ID" value="KAF9529798.1"/>
    <property type="molecule type" value="Genomic_DNA"/>
</dbReference>
<protein>
    <submittedName>
        <fullName evidence="3">Aryl-alcohol dehydrogenase</fullName>
    </submittedName>
</protein>
<sequence length="347" mass="39096">MAESDKRKIGYVRLGKSGLKVSKIILGTMQYGSKDWQPWLLGEEEALEHIKAAYDAGIQTFDTANVYSNGESERILGRVIKKLNLPRDEIVIMTKLNMTVARDNTMFFSGGKNPDEYGYVNQHGLSRKHIFDSVKHSLERLQLDYIDLLQCHRADPDTPFEETMQALNDVVKAGYVRYVGMSSCYAWQFHAMQNYAITHGLTPFISMQNHYNVLYREEEREMFPTLKHFGVGSIPWSPLARGLATRPFSEKTIRGDTDWAIQNYLNGPGTADVLARVEEISKKRGISMAQVSIAWILSKEGVSAPIVGTTSLKNLEDIISGASVTLTEEEIKTIEEGYKTTKIFGHS</sequence>
<evidence type="ECO:0000256" key="1">
    <source>
        <dbReference type="ARBA" id="ARBA00023002"/>
    </source>
</evidence>
<dbReference type="InterPro" id="IPR050523">
    <property type="entry name" value="AKR_Detox_Biosynth"/>
</dbReference>
<dbReference type="PANTHER" id="PTHR43364">
    <property type="entry name" value="NADH-SPECIFIC METHYLGLYOXAL REDUCTASE-RELATED"/>
    <property type="match status" value="1"/>
</dbReference>
<dbReference type="Gene3D" id="3.20.20.100">
    <property type="entry name" value="NADP-dependent oxidoreductase domain"/>
    <property type="match status" value="1"/>
</dbReference>
<dbReference type="Pfam" id="PF00248">
    <property type="entry name" value="Aldo_ket_red"/>
    <property type="match status" value="1"/>
</dbReference>
<evidence type="ECO:0000313" key="4">
    <source>
        <dbReference type="Proteomes" id="UP000807306"/>
    </source>
</evidence>
<accession>A0A9P6EJ19</accession>
<keyword evidence="1" id="KW-0560">Oxidoreductase</keyword>
<organism evidence="3 4">
    <name type="scientific">Crepidotus variabilis</name>
    <dbReference type="NCBI Taxonomy" id="179855"/>
    <lineage>
        <taxon>Eukaryota</taxon>
        <taxon>Fungi</taxon>
        <taxon>Dikarya</taxon>
        <taxon>Basidiomycota</taxon>
        <taxon>Agaricomycotina</taxon>
        <taxon>Agaricomycetes</taxon>
        <taxon>Agaricomycetidae</taxon>
        <taxon>Agaricales</taxon>
        <taxon>Agaricineae</taxon>
        <taxon>Crepidotaceae</taxon>
        <taxon>Crepidotus</taxon>
    </lineage>
</organism>
<proteinExistence type="predicted"/>
<dbReference type="AlphaFoldDB" id="A0A9P6EJ19"/>